<dbReference type="GO" id="GO:0046872">
    <property type="term" value="F:metal ion binding"/>
    <property type="evidence" value="ECO:0007669"/>
    <property type="project" value="UniProtKB-KW"/>
</dbReference>
<dbReference type="GO" id="GO:0006002">
    <property type="term" value="P:fructose 6-phosphate metabolic process"/>
    <property type="evidence" value="ECO:0007669"/>
    <property type="project" value="InterPro"/>
</dbReference>
<dbReference type="Gene3D" id="3.40.50.460">
    <property type="entry name" value="Phosphofructokinase domain"/>
    <property type="match status" value="1"/>
</dbReference>
<dbReference type="GO" id="GO:0003872">
    <property type="term" value="F:6-phosphofructokinase activity"/>
    <property type="evidence" value="ECO:0007669"/>
    <property type="project" value="UniProtKB-EC"/>
</dbReference>
<reference evidence="15" key="1">
    <citation type="journal article" date="2014" name="Front. Microbiol.">
        <title>High frequency of phylogenetically diverse reductive dehalogenase-homologous genes in deep subseafloor sedimentary metagenomes.</title>
        <authorList>
            <person name="Kawai M."/>
            <person name="Futagami T."/>
            <person name="Toyoda A."/>
            <person name="Takaki Y."/>
            <person name="Nishi S."/>
            <person name="Hori S."/>
            <person name="Arai W."/>
            <person name="Tsubouchi T."/>
            <person name="Morono Y."/>
            <person name="Uchiyama I."/>
            <person name="Ito T."/>
            <person name="Fujiyama A."/>
            <person name="Inagaki F."/>
            <person name="Takami H."/>
        </authorList>
    </citation>
    <scope>NUCLEOTIDE SEQUENCE</scope>
    <source>
        <strain evidence="15">Expedition CK06-06</strain>
    </source>
</reference>
<evidence type="ECO:0000256" key="1">
    <source>
        <dbReference type="ARBA" id="ARBA00001946"/>
    </source>
</evidence>
<dbReference type="GO" id="GO:0030388">
    <property type="term" value="P:fructose 1,6-bisphosphate metabolic process"/>
    <property type="evidence" value="ECO:0007669"/>
    <property type="project" value="TreeGrafter"/>
</dbReference>
<evidence type="ECO:0000256" key="10">
    <source>
        <dbReference type="ARBA" id="ARBA00022840"/>
    </source>
</evidence>
<evidence type="ECO:0000256" key="4">
    <source>
        <dbReference type="ARBA" id="ARBA00012055"/>
    </source>
</evidence>
<dbReference type="SUPFAM" id="SSF53784">
    <property type="entry name" value="Phosphofructokinase"/>
    <property type="match status" value="1"/>
</dbReference>
<dbReference type="GO" id="GO:0016208">
    <property type="term" value="F:AMP binding"/>
    <property type="evidence" value="ECO:0007669"/>
    <property type="project" value="TreeGrafter"/>
</dbReference>
<dbReference type="GO" id="GO:0048029">
    <property type="term" value="F:monosaccharide binding"/>
    <property type="evidence" value="ECO:0007669"/>
    <property type="project" value="TreeGrafter"/>
</dbReference>
<evidence type="ECO:0000256" key="7">
    <source>
        <dbReference type="ARBA" id="ARBA00022723"/>
    </source>
</evidence>
<dbReference type="GO" id="GO:0005524">
    <property type="term" value="F:ATP binding"/>
    <property type="evidence" value="ECO:0007669"/>
    <property type="project" value="UniProtKB-KW"/>
</dbReference>
<keyword evidence="5" id="KW-0963">Cytoplasm</keyword>
<evidence type="ECO:0000256" key="11">
    <source>
        <dbReference type="ARBA" id="ARBA00022842"/>
    </source>
</evidence>
<evidence type="ECO:0000256" key="3">
    <source>
        <dbReference type="ARBA" id="ARBA00004679"/>
    </source>
</evidence>
<evidence type="ECO:0000256" key="6">
    <source>
        <dbReference type="ARBA" id="ARBA00022679"/>
    </source>
</evidence>
<feature type="non-terminal residue" evidence="15">
    <location>
        <position position="1"/>
    </location>
</feature>
<dbReference type="NCBIfam" id="NF002872">
    <property type="entry name" value="PRK03202.1"/>
    <property type="match status" value="1"/>
</dbReference>
<evidence type="ECO:0000256" key="2">
    <source>
        <dbReference type="ARBA" id="ARBA00004496"/>
    </source>
</evidence>
<keyword evidence="11" id="KW-0460">Magnesium</keyword>
<keyword evidence="7" id="KW-0479">Metal-binding</keyword>
<dbReference type="InterPro" id="IPR022953">
    <property type="entry name" value="ATP_PFK"/>
</dbReference>
<dbReference type="GO" id="GO:0005945">
    <property type="term" value="C:6-phosphofructokinase complex"/>
    <property type="evidence" value="ECO:0007669"/>
    <property type="project" value="TreeGrafter"/>
</dbReference>
<dbReference type="EC" id="2.7.1.11" evidence="4"/>
<gene>
    <name evidence="15" type="ORF">S03H2_55425</name>
</gene>
<evidence type="ECO:0000313" key="15">
    <source>
        <dbReference type="EMBL" id="GAH80184.1"/>
    </source>
</evidence>
<comment type="cofactor">
    <cofactor evidence="1">
        <name>Mg(2+)</name>
        <dbReference type="ChEBI" id="CHEBI:18420"/>
    </cofactor>
</comment>
<comment type="caution">
    <text evidence="15">The sequence shown here is derived from an EMBL/GenBank/DDBJ whole genome shotgun (WGS) entry which is preliminary data.</text>
</comment>
<sequence>VFTSGGDAPGMNAALRAVVRTAIYHGKGVFTIKRGYDGMIDGEIERVSSRGVSNIIQTGGTVIKTARSERFRTADGRKQAARNLKKFGIDGLIAIGGDGTFRGCADLYKEHELAIIGVPGTIDNDLYGTDFTIGYDTAVNTALGAIDKIRDTSQSHNRFFIIEVMGRDAGFIGLETGIAGGAENILIPEVKTDVNKLCSQIKSLFEKGKASNIVVVSEGDDAGGAYQIGAKIKQKTGIDYRVVILGHIQRGGNPS</sequence>
<dbReference type="AlphaFoldDB" id="X1JPI2"/>
<evidence type="ECO:0000256" key="9">
    <source>
        <dbReference type="ARBA" id="ARBA00022777"/>
    </source>
</evidence>
<dbReference type="PANTHER" id="PTHR13697:SF4">
    <property type="entry name" value="ATP-DEPENDENT 6-PHOSPHOFRUCTOKINASE"/>
    <property type="match status" value="1"/>
</dbReference>
<organism evidence="15">
    <name type="scientific">marine sediment metagenome</name>
    <dbReference type="NCBI Taxonomy" id="412755"/>
    <lineage>
        <taxon>unclassified sequences</taxon>
        <taxon>metagenomes</taxon>
        <taxon>ecological metagenomes</taxon>
    </lineage>
</organism>
<keyword evidence="10" id="KW-0067">ATP-binding</keyword>
<evidence type="ECO:0000256" key="12">
    <source>
        <dbReference type="ARBA" id="ARBA00023152"/>
    </source>
</evidence>
<evidence type="ECO:0000256" key="8">
    <source>
        <dbReference type="ARBA" id="ARBA00022741"/>
    </source>
</evidence>
<dbReference type="PRINTS" id="PR00476">
    <property type="entry name" value="PHFRCTKINASE"/>
</dbReference>
<protein>
    <recommendedName>
        <fullName evidence="4">6-phosphofructokinase</fullName>
        <ecNumber evidence="4">2.7.1.11</ecNumber>
    </recommendedName>
</protein>
<dbReference type="GO" id="GO:0042802">
    <property type="term" value="F:identical protein binding"/>
    <property type="evidence" value="ECO:0007669"/>
    <property type="project" value="TreeGrafter"/>
</dbReference>
<feature type="non-terminal residue" evidence="15">
    <location>
        <position position="255"/>
    </location>
</feature>
<comment type="subcellular location">
    <subcellularLocation>
        <location evidence="2">Cytoplasm</location>
    </subcellularLocation>
</comment>
<evidence type="ECO:0000256" key="13">
    <source>
        <dbReference type="ARBA" id="ARBA00048070"/>
    </source>
</evidence>
<dbReference type="GO" id="GO:0061621">
    <property type="term" value="P:canonical glycolysis"/>
    <property type="evidence" value="ECO:0007669"/>
    <property type="project" value="TreeGrafter"/>
</dbReference>
<dbReference type="UniPathway" id="UPA00109">
    <property type="reaction ID" value="UER00182"/>
</dbReference>
<keyword evidence="12" id="KW-0324">Glycolysis</keyword>
<dbReference type="EMBL" id="BARU01035397">
    <property type="protein sequence ID" value="GAH80184.1"/>
    <property type="molecule type" value="Genomic_DNA"/>
</dbReference>
<evidence type="ECO:0000256" key="5">
    <source>
        <dbReference type="ARBA" id="ARBA00022490"/>
    </source>
</evidence>
<evidence type="ECO:0000259" key="14">
    <source>
        <dbReference type="Pfam" id="PF00365"/>
    </source>
</evidence>
<dbReference type="FunFam" id="3.40.50.460:FF:000002">
    <property type="entry name" value="ATP-dependent 6-phosphofructokinase"/>
    <property type="match status" value="1"/>
</dbReference>
<dbReference type="Gene3D" id="3.40.50.450">
    <property type="match status" value="1"/>
</dbReference>
<comment type="catalytic activity">
    <reaction evidence="13">
        <text>beta-D-fructose 6-phosphate + ATP = beta-D-fructose 1,6-bisphosphate + ADP + H(+)</text>
        <dbReference type="Rhea" id="RHEA:16109"/>
        <dbReference type="ChEBI" id="CHEBI:15378"/>
        <dbReference type="ChEBI" id="CHEBI:30616"/>
        <dbReference type="ChEBI" id="CHEBI:32966"/>
        <dbReference type="ChEBI" id="CHEBI:57634"/>
        <dbReference type="ChEBI" id="CHEBI:456216"/>
        <dbReference type="EC" id="2.7.1.11"/>
    </reaction>
</comment>
<accession>X1JPI2</accession>
<keyword evidence="6" id="KW-0808">Transferase</keyword>
<dbReference type="GO" id="GO:0070095">
    <property type="term" value="F:fructose-6-phosphate binding"/>
    <property type="evidence" value="ECO:0007669"/>
    <property type="project" value="TreeGrafter"/>
</dbReference>
<dbReference type="InterPro" id="IPR000023">
    <property type="entry name" value="Phosphofructokinase_dom"/>
</dbReference>
<proteinExistence type="predicted"/>
<keyword evidence="8" id="KW-0547">Nucleotide-binding</keyword>
<name>X1JPI2_9ZZZZ</name>
<comment type="pathway">
    <text evidence="3">Carbohydrate degradation; glycolysis; D-glyceraldehyde 3-phosphate and glycerone phosphate from D-glucose: step 3/4.</text>
</comment>
<keyword evidence="9" id="KW-0418">Kinase</keyword>
<dbReference type="PANTHER" id="PTHR13697">
    <property type="entry name" value="PHOSPHOFRUCTOKINASE"/>
    <property type="match status" value="1"/>
</dbReference>
<dbReference type="InterPro" id="IPR035966">
    <property type="entry name" value="PKF_sf"/>
</dbReference>
<dbReference type="Pfam" id="PF00365">
    <property type="entry name" value="PFK"/>
    <property type="match status" value="1"/>
</dbReference>
<feature type="domain" description="Phosphofructokinase" evidence="14">
    <location>
        <begin position="1"/>
        <end position="255"/>
    </location>
</feature>